<evidence type="ECO:0000313" key="5">
    <source>
        <dbReference type="EMBL" id="GIM67213.1"/>
    </source>
</evidence>
<name>A0A919SA97_9ACTN</name>
<comment type="caution">
    <text evidence="5">The sequence shown here is derived from an EMBL/GenBank/DDBJ whole genome shotgun (WGS) entry which is preliminary data.</text>
</comment>
<dbReference type="Pfam" id="PF08220">
    <property type="entry name" value="HTH_DeoR"/>
    <property type="match status" value="1"/>
</dbReference>
<dbReference type="SMART" id="SM01134">
    <property type="entry name" value="DeoRC"/>
    <property type="match status" value="1"/>
</dbReference>
<dbReference type="InterPro" id="IPR018356">
    <property type="entry name" value="Tscrpt_reg_HTH_DeoR_CS"/>
</dbReference>
<dbReference type="InterPro" id="IPR036388">
    <property type="entry name" value="WH-like_DNA-bd_sf"/>
</dbReference>
<evidence type="ECO:0000256" key="2">
    <source>
        <dbReference type="ARBA" id="ARBA00023125"/>
    </source>
</evidence>
<dbReference type="Gene3D" id="1.10.10.10">
    <property type="entry name" value="Winged helix-like DNA-binding domain superfamily/Winged helix DNA-binding domain"/>
    <property type="match status" value="1"/>
</dbReference>
<organism evidence="5 6">
    <name type="scientific">Actinoplanes auranticolor</name>
    <dbReference type="NCBI Taxonomy" id="47988"/>
    <lineage>
        <taxon>Bacteria</taxon>
        <taxon>Bacillati</taxon>
        <taxon>Actinomycetota</taxon>
        <taxon>Actinomycetes</taxon>
        <taxon>Micromonosporales</taxon>
        <taxon>Micromonosporaceae</taxon>
        <taxon>Actinoplanes</taxon>
    </lineage>
</organism>
<dbReference type="AlphaFoldDB" id="A0A919SA97"/>
<dbReference type="InterPro" id="IPR001034">
    <property type="entry name" value="DeoR_HTH"/>
</dbReference>
<dbReference type="PANTHER" id="PTHR30363:SF44">
    <property type="entry name" value="AGA OPERON TRANSCRIPTIONAL REPRESSOR-RELATED"/>
    <property type="match status" value="1"/>
</dbReference>
<protein>
    <submittedName>
        <fullName evidence="5">DeoR family transcriptional regulator</fullName>
    </submittedName>
</protein>
<dbReference type="GO" id="GO:0003700">
    <property type="term" value="F:DNA-binding transcription factor activity"/>
    <property type="evidence" value="ECO:0007669"/>
    <property type="project" value="InterPro"/>
</dbReference>
<dbReference type="SUPFAM" id="SSF100950">
    <property type="entry name" value="NagB/RpiA/CoA transferase-like"/>
    <property type="match status" value="1"/>
</dbReference>
<evidence type="ECO:0000313" key="6">
    <source>
        <dbReference type="Proteomes" id="UP000681340"/>
    </source>
</evidence>
<dbReference type="PROSITE" id="PS51000">
    <property type="entry name" value="HTH_DEOR_2"/>
    <property type="match status" value="1"/>
</dbReference>
<dbReference type="InterPro" id="IPR036390">
    <property type="entry name" value="WH_DNA-bd_sf"/>
</dbReference>
<keyword evidence="6" id="KW-1185">Reference proteome</keyword>
<sequence length="262" mass="27493">MPQSSLRRADRVSAILERVASHGSVDAGHLADEFRVSPATIRRDLQVLEDQRLLSRTHGGAVAVDVAYELPVRYRVGQHREEKALVAQKVAALLPKGPLTLGLTGGTTTHLLARLLAERVDLTVVTNALNIAAELALRPRLKLIMTGGVSRTQSYELVGPIADQALAGLNMAVAVVGVDGISARGGLTTHDEIEANTNAVMIRRADRVIVVADGSKVGKVCLAGICAITDVATLVTDTSADPAGIEAIRRAGTEVIVASAPD</sequence>
<keyword evidence="2" id="KW-0238">DNA-binding</keyword>
<reference evidence="5" key="1">
    <citation type="submission" date="2021-03" db="EMBL/GenBank/DDBJ databases">
        <title>Whole genome shotgun sequence of Actinoplanes auranticolor NBRC 12245.</title>
        <authorList>
            <person name="Komaki H."/>
            <person name="Tamura T."/>
        </authorList>
    </citation>
    <scope>NUCLEOTIDE SEQUENCE</scope>
    <source>
        <strain evidence="5">NBRC 12245</strain>
    </source>
</reference>
<dbReference type="Proteomes" id="UP000681340">
    <property type="component" value="Unassembled WGS sequence"/>
</dbReference>
<dbReference type="PRINTS" id="PR00037">
    <property type="entry name" value="HTHLACR"/>
</dbReference>
<dbReference type="SMART" id="SM00420">
    <property type="entry name" value="HTH_DEOR"/>
    <property type="match status" value="1"/>
</dbReference>
<evidence type="ECO:0000256" key="1">
    <source>
        <dbReference type="ARBA" id="ARBA00023015"/>
    </source>
</evidence>
<keyword evidence="1" id="KW-0805">Transcription regulation</keyword>
<dbReference type="InterPro" id="IPR050313">
    <property type="entry name" value="Carb_Metab_HTH_regulators"/>
</dbReference>
<dbReference type="PROSITE" id="PS00894">
    <property type="entry name" value="HTH_DEOR_1"/>
    <property type="match status" value="1"/>
</dbReference>
<dbReference type="InterPro" id="IPR014036">
    <property type="entry name" value="DeoR-like_C"/>
</dbReference>
<dbReference type="RefSeq" id="WP_212988642.1">
    <property type="nucleotide sequence ID" value="NZ_BAABEA010000019.1"/>
</dbReference>
<dbReference type="EMBL" id="BOQL01000021">
    <property type="protein sequence ID" value="GIM67213.1"/>
    <property type="molecule type" value="Genomic_DNA"/>
</dbReference>
<gene>
    <name evidence="5" type="primary">agaR</name>
    <name evidence="5" type="ORF">Aau02nite_26420</name>
</gene>
<accession>A0A919SA97</accession>
<dbReference type="SUPFAM" id="SSF46785">
    <property type="entry name" value="Winged helix' DNA-binding domain"/>
    <property type="match status" value="1"/>
</dbReference>
<dbReference type="InterPro" id="IPR037171">
    <property type="entry name" value="NagB/RpiA_transferase-like"/>
</dbReference>
<dbReference type="GO" id="GO:0003677">
    <property type="term" value="F:DNA binding"/>
    <property type="evidence" value="ECO:0007669"/>
    <property type="project" value="UniProtKB-KW"/>
</dbReference>
<dbReference type="PANTHER" id="PTHR30363">
    <property type="entry name" value="HTH-TYPE TRANSCRIPTIONAL REGULATOR SRLR-RELATED"/>
    <property type="match status" value="1"/>
</dbReference>
<feature type="domain" description="HTH deoR-type" evidence="4">
    <location>
        <begin position="8"/>
        <end position="63"/>
    </location>
</feature>
<keyword evidence="3" id="KW-0804">Transcription</keyword>
<dbReference type="Pfam" id="PF00455">
    <property type="entry name" value="DeoRC"/>
    <property type="match status" value="1"/>
</dbReference>
<evidence type="ECO:0000256" key="3">
    <source>
        <dbReference type="ARBA" id="ARBA00023163"/>
    </source>
</evidence>
<evidence type="ECO:0000259" key="4">
    <source>
        <dbReference type="PROSITE" id="PS51000"/>
    </source>
</evidence>
<dbReference type="Gene3D" id="3.40.50.1360">
    <property type="match status" value="1"/>
</dbReference>
<proteinExistence type="predicted"/>